<accession>A0A3A9ALT4</accession>
<keyword evidence="4" id="KW-1185">Reference proteome</keyword>
<dbReference type="PIRSF" id="PIRSF038959">
    <property type="entry name" value="SdpI"/>
    <property type="match status" value="1"/>
</dbReference>
<keyword evidence="1" id="KW-0472">Membrane</keyword>
<feature type="transmembrane region" description="Helical" evidence="1">
    <location>
        <begin position="194"/>
        <end position="215"/>
    </location>
</feature>
<dbReference type="GO" id="GO:0009636">
    <property type="term" value="P:response to toxic substance"/>
    <property type="evidence" value="ECO:0007669"/>
    <property type="project" value="TreeGrafter"/>
</dbReference>
<dbReference type="AlphaFoldDB" id="A0A3A9ALT4"/>
<feature type="transmembrane region" description="Helical" evidence="1">
    <location>
        <begin position="7"/>
        <end position="26"/>
    </location>
</feature>
<evidence type="ECO:0000259" key="2">
    <source>
        <dbReference type="Pfam" id="PF07853"/>
    </source>
</evidence>
<keyword evidence="1" id="KW-1133">Transmembrane helix</keyword>
<dbReference type="OrthoDB" id="9808690at2"/>
<dbReference type="EMBL" id="RAYQ01000005">
    <property type="protein sequence ID" value="RKI92319.1"/>
    <property type="molecule type" value="Genomic_DNA"/>
</dbReference>
<evidence type="ECO:0000313" key="4">
    <source>
        <dbReference type="Proteomes" id="UP000280696"/>
    </source>
</evidence>
<dbReference type="RefSeq" id="WP_120467986.1">
    <property type="nucleotide sequence ID" value="NZ_RAYQ01000005.1"/>
</dbReference>
<feature type="transmembrane region" description="Helical" evidence="1">
    <location>
        <begin position="168"/>
        <end position="188"/>
    </location>
</feature>
<feature type="domain" description="DUF1648" evidence="2">
    <location>
        <begin position="11"/>
        <end position="54"/>
    </location>
</feature>
<feature type="transmembrane region" description="Helical" evidence="1">
    <location>
        <begin position="120"/>
        <end position="139"/>
    </location>
</feature>
<feature type="transmembrane region" description="Helical" evidence="1">
    <location>
        <begin position="50"/>
        <end position="71"/>
    </location>
</feature>
<comment type="caution">
    <text evidence="3">The sequence shown here is derived from an EMBL/GenBank/DDBJ whole genome shotgun (WGS) entry which is preliminary data.</text>
</comment>
<feature type="transmembrane region" description="Helical" evidence="1">
    <location>
        <begin position="83"/>
        <end position="104"/>
    </location>
</feature>
<dbReference type="InterPro" id="IPR012867">
    <property type="entry name" value="DUF1648"/>
</dbReference>
<name>A0A3A9ALT4_9FIRM</name>
<dbReference type="PANTHER" id="PTHR37810">
    <property type="entry name" value="IMMUNITY PROTEIN SDPI"/>
    <property type="match status" value="1"/>
</dbReference>
<proteinExistence type="predicted"/>
<evidence type="ECO:0000256" key="1">
    <source>
        <dbReference type="SAM" id="Phobius"/>
    </source>
</evidence>
<dbReference type="PANTHER" id="PTHR37810:SF5">
    <property type="entry name" value="IMMUNITY PROTEIN SDPI"/>
    <property type="match status" value="1"/>
</dbReference>
<keyword evidence="1" id="KW-0812">Transmembrane</keyword>
<dbReference type="InterPro" id="IPR025962">
    <property type="entry name" value="SdpI/YhfL"/>
</dbReference>
<protein>
    <submittedName>
        <fullName evidence="3">DUF1648 domain-containing protein</fullName>
    </submittedName>
</protein>
<dbReference type="InterPro" id="IPR026272">
    <property type="entry name" value="SdpI"/>
</dbReference>
<sequence length="218" mass="24260">MKKKEIVCYILMYLPLVVALIALPHLPEKIPAHYGFDNQVDRWGSKYEALLFPIASLFIGYYLLGMAKLAAKKEEHGENNKNVIIITGILILMLFNALNAYSLYTSFNKVENLSSASLDIGQLVFGIIGILMIVTGNLMPKLRMNSMIGLRTHWSMKNEVTWKKSQHIGGISFIIGGVIIICICIALKGTPCLLSVSGVWAILIVTDVFLTYRIAKIN</sequence>
<reference evidence="3 4" key="1">
    <citation type="submission" date="2018-09" db="EMBL/GenBank/DDBJ databases">
        <title>Murine metabolic-syndrome-specific gut microbial biobank.</title>
        <authorList>
            <person name="Liu C."/>
        </authorList>
    </citation>
    <scope>NUCLEOTIDE SEQUENCE [LARGE SCALE GENOMIC DNA]</scope>
    <source>
        <strain evidence="3 4">0.1xD8-82</strain>
    </source>
</reference>
<dbReference type="Pfam" id="PF07853">
    <property type="entry name" value="DUF1648"/>
    <property type="match status" value="1"/>
</dbReference>
<dbReference type="Proteomes" id="UP000280696">
    <property type="component" value="Unassembled WGS sequence"/>
</dbReference>
<dbReference type="Pfam" id="PF13630">
    <property type="entry name" value="SdpI"/>
    <property type="match status" value="1"/>
</dbReference>
<organism evidence="3 4">
    <name type="scientific">Parablautia intestinalis</name>
    <dbReference type="NCBI Taxonomy" id="2320100"/>
    <lineage>
        <taxon>Bacteria</taxon>
        <taxon>Bacillati</taxon>
        <taxon>Bacillota</taxon>
        <taxon>Clostridia</taxon>
        <taxon>Lachnospirales</taxon>
        <taxon>Lachnospiraceae</taxon>
        <taxon>Parablautia</taxon>
    </lineage>
</organism>
<gene>
    <name evidence="3" type="ORF">D7V94_06445</name>
</gene>
<evidence type="ECO:0000313" key="3">
    <source>
        <dbReference type="EMBL" id="RKI92319.1"/>
    </source>
</evidence>